<keyword evidence="1" id="KW-1133">Transmembrane helix</keyword>
<protein>
    <recommendedName>
        <fullName evidence="3">Two-component sensor histidine kinase</fullName>
    </recommendedName>
</protein>
<evidence type="ECO:0000256" key="1">
    <source>
        <dbReference type="SAM" id="Phobius"/>
    </source>
</evidence>
<accession>A0A3B0W777</accession>
<gene>
    <name evidence="2" type="ORF">MNBD_DELTA03-143</name>
</gene>
<name>A0A3B0W777_9ZZZZ</name>
<feature type="non-terminal residue" evidence="2">
    <location>
        <position position="69"/>
    </location>
</feature>
<proteinExistence type="predicted"/>
<sequence>MKIRTKIFLTFLILIILPTMLVYKIFFNYAQHELEKNQFTTLNAIADNKVSLINFYFDEREKDLRELQD</sequence>
<keyword evidence="1" id="KW-0812">Transmembrane</keyword>
<organism evidence="2">
    <name type="scientific">hydrothermal vent metagenome</name>
    <dbReference type="NCBI Taxonomy" id="652676"/>
    <lineage>
        <taxon>unclassified sequences</taxon>
        <taxon>metagenomes</taxon>
        <taxon>ecological metagenomes</taxon>
    </lineage>
</organism>
<dbReference type="EMBL" id="UOEX01000285">
    <property type="protein sequence ID" value="VAW39534.1"/>
    <property type="molecule type" value="Genomic_DNA"/>
</dbReference>
<dbReference type="AlphaFoldDB" id="A0A3B0W777"/>
<evidence type="ECO:0008006" key="3">
    <source>
        <dbReference type="Google" id="ProtNLM"/>
    </source>
</evidence>
<keyword evidence="1" id="KW-0472">Membrane</keyword>
<evidence type="ECO:0000313" key="2">
    <source>
        <dbReference type="EMBL" id="VAW39534.1"/>
    </source>
</evidence>
<feature type="transmembrane region" description="Helical" evidence="1">
    <location>
        <begin position="7"/>
        <end position="26"/>
    </location>
</feature>
<reference evidence="2" key="1">
    <citation type="submission" date="2018-06" db="EMBL/GenBank/DDBJ databases">
        <authorList>
            <person name="Zhirakovskaya E."/>
        </authorList>
    </citation>
    <scope>NUCLEOTIDE SEQUENCE</scope>
</reference>